<evidence type="ECO:0000313" key="1">
    <source>
        <dbReference type="EMBL" id="KAH3778878.1"/>
    </source>
</evidence>
<proteinExistence type="predicted"/>
<evidence type="ECO:0000313" key="2">
    <source>
        <dbReference type="Proteomes" id="UP000828390"/>
    </source>
</evidence>
<dbReference type="EMBL" id="JAIWYP010000009">
    <property type="protein sequence ID" value="KAH3778878.1"/>
    <property type="molecule type" value="Genomic_DNA"/>
</dbReference>
<gene>
    <name evidence="1" type="ORF">DPMN_180355</name>
</gene>
<organism evidence="1 2">
    <name type="scientific">Dreissena polymorpha</name>
    <name type="common">Zebra mussel</name>
    <name type="synonym">Mytilus polymorpha</name>
    <dbReference type="NCBI Taxonomy" id="45954"/>
    <lineage>
        <taxon>Eukaryota</taxon>
        <taxon>Metazoa</taxon>
        <taxon>Spiralia</taxon>
        <taxon>Lophotrochozoa</taxon>
        <taxon>Mollusca</taxon>
        <taxon>Bivalvia</taxon>
        <taxon>Autobranchia</taxon>
        <taxon>Heteroconchia</taxon>
        <taxon>Euheterodonta</taxon>
        <taxon>Imparidentia</taxon>
        <taxon>Neoheterodontei</taxon>
        <taxon>Myida</taxon>
        <taxon>Dreissenoidea</taxon>
        <taxon>Dreissenidae</taxon>
        <taxon>Dreissena</taxon>
    </lineage>
</organism>
<name>A0A9D4IPB0_DREPO</name>
<keyword evidence="2" id="KW-1185">Reference proteome</keyword>
<protein>
    <submittedName>
        <fullName evidence="1">Uncharacterized protein</fullName>
    </submittedName>
</protein>
<reference evidence="1" key="1">
    <citation type="journal article" date="2019" name="bioRxiv">
        <title>The Genome of the Zebra Mussel, Dreissena polymorpha: A Resource for Invasive Species Research.</title>
        <authorList>
            <person name="McCartney M.A."/>
            <person name="Auch B."/>
            <person name="Kono T."/>
            <person name="Mallez S."/>
            <person name="Zhang Y."/>
            <person name="Obille A."/>
            <person name="Becker A."/>
            <person name="Abrahante J.E."/>
            <person name="Garbe J."/>
            <person name="Badalamenti J.P."/>
            <person name="Herman A."/>
            <person name="Mangelson H."/>
            <person name="Liachko I."/>
            <person name="Sullivan S."/>
            <person name="Sone E.D."/>
            <person name="Koren S."/>
            <person name="Silverstein K.A.T."/>
            <person name="Beckman K.B."/>
            <person name="Gohl D.M."/>
        </authorList>
    </citation>
    <scope>NUCLEOTIDE SEQUENCE</scope>
    <source>
        <strain evidence="1">Duluth1</strain>
        <tissue evidence="1">Whole animal</tissue>
    </source>
</reference>
<reference evidence="1" key="2">
    <citation type="submission" date="2020-11" db="EMBL/GenBank/DDBJ databases">
        <authorList>
            <person name="McCartney M.A."/>
            <person name="Auch B."/>
            <person name="Kono T."/>
            <person name="Mallez S."/>
            <person name="Becker A."/>
            <person name="Gohl D.M."/>
            <person name="Silverstein K.A.T."/>
            <person name="Koren S."/>
            <person name="Bechman K.B."/>
            <person name="Herman A."/>
            <person name="Abrahante J.E."/>
            <person name="Garbe J."/>
        </authorList>
    </citation>
    <scope>NUCLEOTIDE SEQUENCE</scope>
    <source>
        <strain evidence="1">Duluth1</strain>
        <tissue evidence="1">Whole animal</tissue>
    </source>
</reference>
<dbReference type="Proteomes" id="UP000828390">
    <property type="component" value="Unassembled WGS sequence"/>
</dbReference>
<comment type="caution">
    <text evidence="1">The sequence shown here is derived from an EMBL/GenBank/DDBJ whole genome shotgun (WGS) entry which is preliminary data.</text>
</comment>
<sequence length="67" mass="7682">MLVNALLAEAARVHYPFPAAYSPLPLQSSETPTETDTYKKKKTYIILSEDKMVDMVNKLNENLMLYM</sequence>
<dbReference type="AlphaFoldDB" id="A0A9D4IPB0"/>
<accession>A0A9D4IPB0</accession>